<organism evidence="12 13">
    <name type="scientific">Caenorhabditis auriculariae</name>
    <dbReference type="NCBI Taxonomy" id="2777116"/>
    <lineage>
        <taxon>Eukaryota</taxon>
        <taxon>Metazoa</taxon>
        <taxon>Ecdysozoa</taxon>
        <taxon>Nematoda</taxon>
        <taxon>Chromadorea</taxon>
        <taxon>Rhabditida</taxon>
        <taxon>Rhabditina</taxon>
        <taxon>Rhabditomorpha</taxon>
        <taxon>Rhabditoidea</taxon>
        <taxon>Rhabditidae</taxon>
        <taxon>Peloderinae</taxon>
        <taxon>Caenorhabditis</taxon>
    </lineage>
</organism>
<dbReference type="GO" id="GO:0016592">
    <property type="term" value="C:mediator complex"/>
    <property type="evidence" value="ECO:0007669"/>
    <property type="project" value="InterPro"/>
</dbReference>
<comment type="similarity">
    <text evidence="3">Belongs to the Mediator complex subunit 6 family.</text>
</comment>
<dbReference type="InterPro" id="IPR038566">
    <property type="entry name" value="Mediator_Med6_sf"/>
</dbReference>
<dbReference type="PANTHER" id="PTHR13104">
    <property type="entry name" value="MED-6-RELATED"/>
    <property type="match status" value="1"/>
</dbReference>
<feature type="compositionally biased region" description="Basic and acidic residues" evidence="10">
    <location>
        <begin position="164"/>
        <end position="180"/>
    </location>
</feature>
<evidence type="ECO:0000256" key="3">
    <source>
        <dbReference type="ARBA" id="ARBA00007526"/>
    </source>
</evidence>
<sequence>MRHGQPGSSAPNSLHMSFRNPNFPPNFINAENVLEYFCNPANTFYDMASCNQQIKMQNINRPVEECLLNMPGIQYVLWSSQPPLFVICKQRRNNTQNVTPLAYYYVINGLIHQAPDMHSLVQSRLLGAMEPLKDAFETVLNYARYNAAKGYYWEFRSGKHPLRNNRDEPKVQKEEEKPLEARSTNFQQTRTAMLIQQLFAEMPADSALEILEPKAEGEAKADEMPATAEPAAAAAPPRGNVVFIANDRPFAACRRWIEKAADVMSAVKCHPRELIQARTVASWAIGNFLRRLSVPEVGCASVLASFRRQQGIIALDTRVDADIQSLARAKHALEYGRREMFQRKIGSSSHPDCGRSQPLADLSAFAGDATASEQTRDERPNHEHNDESMRTQTTTLERRRQRPRPTAAFGQRRALFAALLLCLSTIVRSAPLRGDVSADDDTPLSIADGFIPYSIGNDTGLREFSRKAFFSLHSTTVEAKLLPPAEEVQMKSLSPAKSRSHRKKGRPGNPRKKVLDGRKTALLAVADPDALRMQQRCEGQKFKQRVKVDGCLTKIVVNRLCHGTCASYFIPRMHSKKLKASFKSCATCAPSDYDFVDVTLDCPGQDPPQVTRRIIKVKQCRCRDVDLSSLNF</sequence>
<protein>
    <recommendedName>
        <fullName evidence="11">CTCK domain-containing protein</fullName>
    </recommendedName>
</protein>
<dbReference type="InterPro" id="IPR007018">
    <property type="entry name" value="Mediator_Med6"/>
</dbReference>
<evidence type="ECO:0000256" key="2">
    <source>
        <dbReference type="ARBA" id="ARBA00004613"/>
    </source>
</evidence>
<dbReference type="GO" id="GO:0003712">
    <property type="term" value="F:transcription coregulator activity"/>
    <property type="evidence" value="ECO:0007669"/>
    <property type="project" value="InterPro"/>
</dbReference>
<evidence type="ECO:0000256" key="1">
    <source>
        <dbReference type="ARBA" id="ARBA00004123"/>
    </source>
</evidence>
<comment type="caution">
    <text evidence="12">The sequence shown here is derived from an EMBL/GenBank/DDBJ whole genome shotgun (WGS) entry which is preliminary data.</text>
</comment>
<comment type="subcellular location">
    <subcellularLocation>
        <location evidence="1">Nucleus</location>
    </subcellularLocation>
    <subcellularLocation>
        <location evidence="2">Secreted</location>
    </subcellularLocation>
</comment>
<feature type="region of interest" description="Disordered" evidence="10">
    <location>
        <begin position="162"/>
        <end position="183"/>
    </location>
</feature>
<dbReference type="AlphaFoldDB" id="A0A8S1HPB5"/>
<name>A0A8S1HPB5_9PELO</name>
<proteinExistence type="inferred from homology"/>
<dbReference type="Gene3D" id="3.10.450.580">
    <property type="entry name" value="Mediator complex, subunit Med6"/>
    <property type="match status" value="1"/>
</dbReference>
<keyword evidence="9" id="KW-0539">Nucleus</keyword>
<evidence type="ECO:0000259" key="11">
    <source>
        <dbReference type="SMART" id="SM00041"/>
    </source>
</evidence>
<feature type="region of interest" description="Disordered" evidence="10">
    <location>
        <begin position="486"/>
        <end position="514"/>
    </location>
</feature>
<evidence type="ECO:0000313" key="13">
    <source>
        <dbReference type="Proteomes" id="UP000835052"/>
    </source>
</evidence>
<evidence type="ECO:0000256" key="10">
    <source>
        <dbReference type="SAM" id="MobiDB-lite"/>
    </source>
</evidence>
<dbReference type="EMBL" id="CAJGYM010000066">
    <property type="protein sequence ID" value="CAD6196095.1"/>
    <property type="molecule type" value="Genomic_DNA"/>
</dbReference>
<keyword evidence="6" id="KW-0805">Transcription regulation</keyword>
<dbReference type="Proteomes" id="UP000835052">
    <property type="component" value="Unassembled WGS sequence"/>
</dbReference>
<feature type="region of interest" description="Disordered" evidence="10">
    <location>
        <begin position="368"/>
        <end position="407"/>
    </location>
</feature>
<dbReference type="OrthoDB" id="344220at2759"/>
<dbReference type="InterPro" id="IPR006207">
    <property type="entry name" value="Cys_knot_C"/>
</dbReference>
<keyword evidence="13" id="KW-1185">Reference proteome</keyword>
<dbReference type="Pfam" id="PF03045">
    <property type="entry name" value="DAN"/>
    <property type="match status" value="1"/>
</dbReference>
<keyword evidence="4" id="KW-0964">Secreted</keyword>
<evidence type="ECO:0000256" key="8">
    <source>
        <dbReference type="ARBA" id="ARBA00023163"/>
    </source>
</evidence>
<keyword evidence="8" id="KW-0804">Transcription</keyword>
<evidence type="ECO:0000256" key="5">
    <source>
        <dbReference type="ARBA" id="ARBA00022729"/>
    </source>
</evidence>
<dbReference type="InterPro" id="IPR029034">
    <property type="entry name" value="Cystine-knot_cytokine"/>
</dbReference>
<feature type="compositionally biased region" description="Basic and acidic residues" evidence="10">
    <location>
        <begin position="374"/>
        <end position="389"/>
    </location>
</feature>
<feature type="domain" description="CTCK" evidence="11">
    <location>
        <begin position="539"/>
        <end position="627"/>
    </location>
</feature>
<evidence type="ECO:0000256" key="9">
    <source>
        <dbReference type="ARBA" id="ARBA00023242"/>
    </source>
</evidence>
<reference evidence="12" key="1">
    <citation type="submission" date="2020-10" db="EMBL/GenBank/DDBJ databases">
        <authorList>
            <person name="Kikuchi T."/>
        </authorList>
    </citation>
    <scope>NUCLEOTIDE SEQUENCE</scope>
    <source>
        <strain evidence="12">NKZ352</strain>
    </source>
</reference>
<dbReference type="Pfam" id="PF04934">
    <property type="entry name" value="Med6"/>
    <property type="match status" value="1"/>
</dbReference>
<evidence type="ECO:0000256" key="4">
    <source>
        <dbReference type="ARBA" id="ARBA00022525"/>
    </source>
</evidence>
<gene>
    <name evidence="12" type="ORF">CAUJ_LOCUS12010</name>
</gene>
<evidence type="ECO:0000256" key="6">
    <source>
        <dbReference type="ARBA" id="ARBA00023015"/>
    </source>
</evidence>
<evidence type="ECO:0000256" key="7">
    <source>
        <dbReference type="ARBA" id="ARBA00023157"/>
    </source>
</evidence>
<dbReference type="Gene3D" id="2.10.90.10">
    <property type="entry name" value="Cystine-knot cytokines"/>
    <property type="match status" value="1"/>
</dbReference>
<evidence type="ECO:0000313" key="12">
    <source>
        <dbReference type="EMBL" id="CAD6196095.1"/>
    </source>
</evidence>
<dbReference type="InterPro" id="IPR004133">
    <property type="entry name" value="DAN_dom"/>
</dbReference>
<keyword evidence="5" id="KW-0732">Signal</keyword>
<dbReference type="GO" id="GO:0005576">
    <property type="term" value="C:extracellular region"/>
    <property type="evidence" value="ECO:0007669"/>
    <property type="project" value="UniProtKB-SubCell"/>
</dbReference>
<keyword evidence="7" id="KW-1015">Disulfide bond</keyword>
<accession>A0A8S1HPB5</accession>
<dbReference type="SMART" id="SM00041">
    <property type="entry name" value="CT"/>
    <property type="match status" value="1"/>
</dbReference>
<dbReference type="GO" id="GO:0006357">
    <property type="term" value="P:regulation of transcription by RNA polymerase II"/>
    <property type="evidence" value="ECO:0007669"/>
    <property type="project" value="InterPro"/>
</dbReference>
<feature type="compositionally biased region" description="Basic residues" evidence="10">
    <location>
        <begin position="498"/>
        <end position="512"/>
    </location>
</feature>